<name>A0ABS4LY30_9ACTN</name>
<comment type="caution">
    <text evidence="1">The sequence shown here is derived from an EMBL/GenBank/DDBJ whole genome shotgun (WGS) entry which is preliminary data.</text>
</comment>
<organism evidence="1 2">
    <name type="scientific">Streptomyces griseochromogenes</name>
    <dbReference type="NCBI Taxonomy" id="68214"/>
    <lineage>
        <taxon>Bacteria</taxon>
        <taxon>Bacillati</taxon>
        <taxon>Actinomycetota</taxon>
        <taxon>Actinomycetes</taxon>
        <taxon>Kitasatosporales</taxon>
        <taxon>Streptomycetaceae</taxon>
        <taxon>Streptomyces</taxon>
    </lineage>
</organism>
<dbReference type="EMBL" id="JAGGLP010000010">
    <property type="protein sequence ID" value="MBP2052142.1"/>
    <property type="molecule type" value="Genomic_DNA"/>
</dbReference>
<evidence type="ECO:0000313" key="2">
    <source>
        <dbReference type="Proteomes" id="UP001519309"/>
    </source>
</evidence>
<reference evidence="1 2" key="1">
    <citation type="submission" date="2021-03" db="EMBL/GenBank/DDBJ databases">
        <title>Genomic Encyclopedia of Type Strains, Phase IV (KMG-IV): sequencing the most valuable type-strain genomes for metagenomic binning, comparative biology and taxonomic classification.</title>
        <authorList>
            <person name="Goeker M."/>
        </authorList>
    </citation>
    <scope>NUCLEOTIDE SEQUENCE [LARGE SCALE GENOMIC DNA]</scope>
    <source>
        <strain evidence="1 2">DSM 40499</strain>
    </source>
</reference>
<dbReference type="RefSeq" id="WP_159399928.1">
    <property type="nucleotide sequence ID" value="NZ_CP016279.1"/>
</dbReference>
<keyword evidence="2" id="KW-1185">Reference proteome</keyword>
<gene>
    <name evidence="1" type="ORF">J2Z21_005124</name>
</gene>
<evidence type="ECO:0000313" key="1">
    <source>
        <dbReference type="EMBL" id="MBP2052142.1"/>
    </source>
</evidence>
<protein>
    <submittedName>
        <fullName evidence="1">Uncharacterized protein</fullName>
    </submittedName>
</protein>
<accession>A0ABS4LY30</accession>
<proteinExistence type="predicted"/>
<sequence length="45" mass="4960">MQLIATTVLRLSVKLPDPMSPASFRAIGSASFGWLRTIENKAVER</sequence>
<dbReference type="Proteomes" id="UP001519309">
    <property type="component" value="Unassembled WGS sequence"/>
</dbReference>